<feature type="region of interest" description="Disordered" evidence="1">
    <location>
        <begin position="407"/>
        <end position="488"/>
    </location>
</feature>
<protein>
    <recommendedName>
        <fullName evidence="4">FAS1 domain-containing protein</fullName>
    </recommendedName>
</protein>
<name>A0ABQ8IIV1_9ROSI</name>
<dbReference type="InterPro" id="IPR036378">
    <property type="entry name" value="FAS1_dom_sf"/>
</dbReference>
<dbReference type="SUPFAM" id="SSF82153">
    <property type="entry name" value="FAS1 domain"/>
    <property type="match status" value="1"/>
</dbReference>
<sequence>MTVNLSGFEGAGGVTPNAEEGSLLDRPGETETLLGTDCVNEVMEISVNNEESVPGPSSTQVLPRVCTTTGAVLKEKNRENFTVPINVEPVICDTPDGHPSVVPGGKEEGSVVNSNSVCISSHNIESEGADPIVVSSPRKRSWKRLARDNHVRTSIETVHLGKRPIIFEADEIGQSMKRAWHVSSGSNVAESLSGRVGNVSHDLREWNRIKKRQKNRDLNDLKKELERLYKVGRGLDVNRIRLMAKTSALWVLIFVPLSFVVAESQSTSRLNQTDLEVAMNDMRAESYHGFVILLKILERFPNSLQGSNVTFLMPADEKLSAPELSLHHLQNFVFTHTIPSLLVFNNMLHFPNGTLVPSGMPGKMLSITHNHGLFFNNARIVNANVCVNSRIKCHGISSAIAFNNLNNLNARPPSPPPPPPPPPPPQATAANNPPPPPPQATAANNPPPPPQATAANNPQAPDAMDSQKTRNRAKPSPSIHLKRNSPLS</sequence>
<comment type="caution">
    <text evidence="2">The sequence shown here is derived from an EMBL/GenBank/DDBJ whole genome shotgun (WGS) entry which is preliminary data.</text>
</comment>
<dbReference type="PANTHER" id="PTHR36069:SF4">
    <property type="entry name" value="FASCICLIN-LIKE ARABINOGALACTAN FAMILY PROTEIN"/>
    <property type="match status" value="1"/>
</dbReference>
<accession>A0ABQ8IIV1</accession>
<proteinExistence type="predicted"/>
<dbReference type="PANTHER" id="PTHR36069">
    <property type="entry name" value="EXPRESSED PROTEIN-RELATED"/>
    <property type="match status" value="1"/>
</dbReference>
<gene>
    <name evidence="2" type="ORF">JRO89_XS01G0122000</name>
</gene>
<evidence type="ECO:0008006" key="4">
    <source>
        <dbReference type="Google" id="ProtNLM"/>
    </source>
</evidence>
<keyword evidence="3" id="KW-1185">Reference proteome</keyword>
<dbReference type="Proteomes" id="UP000827721">
    <property type="component" value="Unassembled WGS sequence"/>
</dbReference>
<feature type="region of interest" description="Disordered" evidence="1">
    <location>
        <begin position="1"/>
        <end position="30"/>
    </location>
</feature>
<reference evidence="2 3" key="1">
    <citation type="submission" date="2021-02" db="EMBL/GenBank/DDBJ databases">
        <title>Plant Genome Project.</title>
        <authorList>
            <person name="Zhang R.-G."/>
        </authorList>
    </citation>
    <scope>NUCLEOTIDE SEQUENCE [LARGE SCALE GENOMIC DNA]</scope>
    <source>
        <tissue evidence="2">Leaves</tissue>
    </source>
</reference>
<feature type="compositionally biased region" description="Low complexity" evidence="1">
    <location>
        <begin position="452"/>
        <end position="461"/>
    </location>
</feature>
<dbReference type="InterPro" id="IPR053339">
    <property type="entry name" value="FAS1_domain_protein"/>
</dbReference>
<evidence type="ECO:0000313" key="2">
    <source>
        <dbReference type="EMBL" id="KAH7576636.1"/>
    </source>
</evidence>
<evidence type="ECO:0000313" key="3">
    <source>
        <dbReference type="Proteomes" id="UP000827721"/>
    </source>
</evidence>
<dbReference type="EMBL" id="JAFEMO010000001">
    <property type="protein sequence ID" value="KAH7576636.1"/>
    <property type="molecule type" value="Genomic_DNA"/>
</dbReference>
<feature type="compositionally biased region" description="Pro residues" evidence="1">
    <location>
        <begin position="412"/>
        <end position="451"/>
    </location>
</feature>
<evidence type="ECO:0000256" key="1">
    <source>
        <dbReference type="SAM" id="MobiDB-lite"/>
    </source>
</evidence>
<organism evidence="2 3">
    <name type="scientific">Xanthoceras sorbifolium</name>
    <dbReference type="NCBI Taxonomy" id="99658"/>
    <lineage>
        <taxon>Eukaryota</taxon>
        <taxon>Viridiplantae</taxon>
        <taxon>Streptophyta</taxon>
        <taxon>Embryophyta</taxon>
        <taxon>Tracheophyta</taxon>
        <taxon>Spermatophyta</taxon>
        <taxon>Magnoliopsida</taxon>
        <taxon>eudicotyledons</taxon>
        <taxon>Gunneridae</taxon>
        <taxon>Pentapetalae</taxon>
        <taxon>rosids</taxon>
        <taxon>malvids</taxon>
        <taxon>Sapindales</taxon>
        <taxon>Sapindaceae</taxon>
        <taxon>Xanthoceroideae</taxon>
        <taxon>Xanthoceras</taxon>
    </lineage>
</organism>